<evidence type="ECO:0000256" key="3">
    <source>
        <dbReference type="ARBA" id="ARBA00023163"/>
    </source>
</evidence>
<dbReference type="Proteomes" id="UP001431634">
    <property type="component" value="Unassembled WGS sequence"/>
</dbReference>
<accession>A0ABT6Q1E1</accession>
<dbReference type="InterPro" id="IPR036388">
    <property type="entry name" value="WH-like_DNA-bd_sf"/>
</dbReference>
<evidence type="ECO:0000256" key="1">
    <source>
        <dbReference type="ARBA" id="ARBA00023015"/>
    </source>
</evidence>
<dbReference type="SMART" id="SM00347">
    <property type="entry name" value="HTH_MARR"/>
    <property type="match status" value="1"/>
</dbReference>
<sequence length="143" mass="16490">MTMQNKIIIGLFRAYHDVNLIGDRLASQHGLTTSKWKVLGAIRLENKPLTVPYIARMMGLTRQAVQRTIDELLKLEYVQQLHNPAHRKSSLFQLTRLGVKAFDTINIEWKKMADNIFKNLNIHDIDSTIKSLTHIIIAIENMK</sequence>
<dbReference type="Pfam" id="PF12802">
    <property type="entry name" value="MarR_2"/>
    <property type="match status" value="1"/>
</dbReference>
<keyword evidence="6" id="KW-1185">Reference proteome</keyword>
<keyword evidence="2" id="KW-0238">DNA-binding</keyword>
<dbReference type="InterPro" id="IPR036390">
    <property type="entry name" value="WH_DNA-bd_sf"/>
</dbReference>
<dbReference type="SUPFAM" id="SSF46785">
    <property type="entry name" value="Winged helix' DNA-binding domain"/>
    <property type="match status" value="1"/>
</dbReference>
<organism evidence="5 6">
    <name type="scientific">Commensalibacter oyaizuii</name>
    <dbReference type="NCBI Taxonomy" id="3043873"/>
    <lineage>
        <taxon>Bacteria</taxon>
        <taxon>Pseudomonadati</taxon>
        <taxon>Pseudomonadota</taxon>
        <taxon>Alphaproteobacteria</taxon>
        <taxon>Acetobacterales</taxon>
        <taxon>Acetobacteraceae</taxon>
    </lineage>
</organism>
<dbReference type="InterPro" id="IPR000835">
    <property type="entry name" value="HTH_MarR-typ"/>
</dbReference>
<evidence type="ECO:0000259" key="4">
    <source>
        <dbReference type="PROSITE" id="PS50995"/>
    </source>
</evidence>
<evidence type="ECO:0000313" key="6">
    <source>
        <dbReference type="Proteomes" id="UP001431634"/>
    </source>
</evidence>
<evidence type="ECO:0000256" key="2">
    <source>
        <dbReference type="ARBA" id="ARBA00023125"/>
    </source>
</evidence>
<keyword evidence="3" id="KW-0804">Transcription</keyword>
<dbReference type="PANTHER" id="PTHR42756">
    <property type="entry name" value="TRANSCRIPTIONAL REGULATOR, MARR"/>
    <property type="match status" value="1"/>
</dbReference>
<dbReference type="EMBL" id="JASBAO010000001">
    <property type="protein sequence ID" value="MDI2090894.1"/>
    <property type="molecule type" value="Genomic_DNA"/>
</dbReference>
<keyword evidence="1" id="KW-0805">Transcription regulation</keyword>
<name>A0ABT6Q1E1_9PROT</name>
<dbReference type="Gene3D" id="1.10.10.10">
    <property type="entry name" value="Winged helix-like DNA-binding domain superfamily/Winged helix DNA-binding domain"/>
    <property type="match status" value="1"/>
</dbReference>
<protein>
    <submittedName>
        <fullName evidence="5">MarR family transcriptional regulator</fullName>
    </submittedName>
</protein>
<comment type="caution">
    <text evidence="5">The sequence shown here is derived from an EMBL/GenBank/DDBJ whole genome shotgun (WGS) entry which is preliminary data.</text>
</comment>
<dbReference type="PANTHER" id="PTHR42756:SF1">
    <property type="entry name" value="TRANSCRIPTIONAL REPRESSOR OF EMRAB OPERON"/>
    <property type="match status" value="1"/>
</dbReference>
<proteinExistence type="predicted"/>
<feature type="domain" description="HTH marR-type" evidence="4">
    <location>
        <begin position="4"/>
        <end position="141"/>
    </location>
</feature>
<dbReference type="RefSeq" id="WP_281448013.1">
    <property type="nucleotide sequence ID" value="NZ_JASBAO010000001.1"/>
</dbReference>
<evidence type="ECO:0000313" key="5">
    <source>
        <dbReference type="EMBL" id="MDI2090894.1"/>
    </source>
</evidence>
<dbReference type="PROSITE" id="PS50995">
    <property type="entry name" value="HTH_MARR_2"/>
    <property type="match status" value="1"/>
</dbReference>
<reference evidence="5" key="1">
    <citation type="submission" date="2023-05" db="EMBL/GenBank/DDBJ databases">
        <title>Whole genome sequence of Commensalibacter sp.</title>
        <authorList>
            <person name="Charoenyingcharoen P."/>
            <person name="Yukphan P."/>
        </authorList>
    </citation>
    <scope>NUCLEOTIDE SEQUENCE</scope>
    <source>
        <strain evidence="5">TBRC 16381</strain>
    </source>
</reference>
<gene>
    <name evidence="5" type="ORF">QJV27_05840</name>
</gene>